<evidence type="ECO:0000313" key="2">
    <source>
        <dbReference type="EMBL" id="CAE8623053.1"/>
    </source>
</evidence>
<dbReference type="EMBL" id="CAJNNW010000085">
    <property type="protein sequence ID" value="CAE8623053.1"/>
    <property type="molecule type" value="Genomic_DNA"/>
</dbReference>
<dbReference type="Proteomes" id="UP000626109">
    <property type="component" value="Unassembled WGS sequence"/>
</dbReference>
<reference evidence="2" key="1">
    <citation type="submission" date="2021-02" db="EMBL/GenBank/DDBJ databases">
        <authorList>
            <person name="Dougan E. K."/>
            <person name="Rhodes N."/>
            <person name="Thang M."/>
            <person name="Chan C."/>
        </authorList>
    </citation>
    <scope>NUCLEOTIDE SEQUENCE</scope>
</reference>
<sequence length="173" mass="18742">MELVSPRSRQESIRIVADFCEKYPAARVRPNTSELESFWARCSVLKASPLIGAIYDQLSYAGGDTSWQPRLRILYALEYLYRKGGVGKEIAVGSLIQAKGIIIHLGEVPQCAEKAKEVIHVITGRAAAQEAESGSKADSEAPAEPKSQKQPAPDLLDMSEPVVTSSAPSKSTE</sequence>
<proteinExistence type="predicted"/>
<evidence type="ECO:0000313" key="3">
    <source>
        <dbReference type="Proteomes" id="UP000626109"/>
    </source>
</evidence>
<protein>
    <submittedName>
        <fullName evidence="2">Uncharacterized protein</fullName>
    </submittedName>
</protein>
<organism evidence="2 3">
    <name type="scientific">Polarella glacialis</name>
    <name type="common">Dinoflagellate</name>
    <dbReference type="NCBI Taxonomy" id="89957"/>
    <lineage>
        <taxon>Eukaryota</taxon>
        <taxon>Sar</taxon>
        <taxon>Alveolata</taxon>
        <taxon>Dinophyceae</taxon>
        <taxon>Suessiales</taxon>
        <taxon>Suessiaceae</taxon>
        <taxon>Polarella</taxon>
    </lineage>
</organism>
<name>A0A813G9W0_POLGL</name>
<gene>
    <name evidence="2" type="ORF">PGLA2088_LOCUS167</name>
</gene>
<comment type="caution">
    <text evidence="2">The sequence shown here is derived from an EMBL/GenBank/DDBJ whole genome shotgun (WGS) entry which is preliminary data.</text>
</comment>
<feature type="non-terminal residue" evidence="2">
    <location>
        <position position="173"/>
    </location>
</feature>
<evidence type="ECO:0000256" key="1">
    <source>
        <dbReference type="SAM" id="MobiDB-lite"/>
    </source>
</evidence>
<accession>A0A813G9W0</accession>
<feature type="region of interest" description="Disordered" evidence="1">
    <location>
        <begin position="128"/>
        <end position="173"/>
    </location>
</feature>
<feature type="compositionally biased region" description="Polar residues" evidence="1">
    <location>
        <begin position="162"/>
        <end position="173"/>
    </location>
</feature>
<dbReference type="AlphaFoldDB" id="A0A813G9W0"/>